<feature type="domain" description="Integrase catalytic" evidence="1">
    <location>
        <begin position="1"/>
        <end position="129"/>
    </location>
</feature>
<evidence type="ECO:0000259" key="1">
    <source>
        <dbReference type="PROSITE" id="PS50994"/>
    </source>
</evidence>
<feature type="non-terminal residue" evidence="2">
    <location>
        <position position="129"/>
    </location>
</feature>
<organism evidence="2 3">
    <name type="scientific">Taxus chinensis</name>
    <name type="common">Chinese yew</name>
    <name type="synonym">Taxus wallichiana var. chinensis</name>
    <dbReference type="NCBI Taxonomy" id="29808"/>
    <lineage>
        <taxon>Eukaryota</taxon>
        <taxon>Viridiplantae</taxon>
        <taxon>Streptophyta</taxon>
        <taxon>Embryophyta</taxon>
        <taxon>Tracheophyta</taxon>
        <taxon>Spermatophyta</taxon>
        <taxon>Pinopsida</taxon>
        <taxon>Pinidae</taxon>
        <taxon>Conifers II</taxon>
        <taxon>Cupressales</taxon>
        <taxon>Taxaceae</taxon>
        <taxon>Taxus</taxon>
    </lineage>
</organism>
<dbReference type="OMA" id="DDPTRKI"/>
<sequence>VWVYCIKRKSDVFETFKRWKALIENESNSKLKCIRSENGGEYCSKAFNYYCSVNGIHRERMVPRTPKENGVAERMNRKIMEHARSMRIHSGFPLQFWVEAVDTAVYLINHGPSSSLDGGILEEAWTGKE</sequence>
<dbReference type="PANTHER" id="PTHR42648">
    <property type="entry name" value="TRANSPOSASE, PUTATIVE-RELATED"/>
    <property type="match status" value="1"/>
</dbReference>
<dbReference type="GO" id="GO:0003676">
    <property type="term" value="F:nucleic acid binding"/>
    <property type="evidence" value="ECO:0007669"/>
    <property type="project" value="InterPro"/>
</dbReference>
<comment type="caution">
    <text evidence="2">The sequence shown here is derived from an EMBL/GenBank/DDBJ whole genome shotgun (WGS) entry which is preliminary data.</text>
</comment>
<feature type="non-terminal residue" evidence="2">
    <location>
        <position position="1"/>
    </location>
</feature>
<dbReference type="InterPro" id="IPR001584">
    <property type="entry name" value="Integrase_cat-core"/>
</dbReference>
<dbReference type="AlphaFoldDB" id="A0AA38F5G1"/>
<dbReference type="Gene3D" id="3.30.420.10">
    <property type="entry name" value="Ribonuclease H-like superfamily/Ribonuclease H"/>
    <property type="match status" value="1"/>
</dbReference>
<dbReference type="InterPro" id="IPR039537">
    <property type="entry name" value="Retrotran_Ty1/copia-like"/>
</dbReference>
<accession>A0AA38F5G1</accession>
<reference evidence="2 3" key="1">
    <citation type="journal article" date="2021" name="Nat. Plants">
        <title>The Taxus genome provides insights into paclitaxel biosynthesis.</title>
        <authorList>
            <person name="Xiong X."/>
            <person name="Gou J."/>
            <person name="Liao Q."/>
            <person name="Li Y."/>
            <person name="Zhou Q."/>
            <person name="Bi G."/>
            <person name="Li C."/>
            <person name="Du R."/>
            <person name="Wang X."/>
            <person name="Sun T."/>
            <person name="Guo L."/>
            <person name="Liang H."/>
            <person name="Lu P."/>
            <person name="Wu Y."/>
            <person name="Zhang Z."/>
            <person name="Ro D.K."/>
            <person name="Shang Y."/>
            <person name="Huang S."/>
            <person name="Yan J."/>
        </authorList>
    </citation>
    <scope>NUCLEOTIDE SEQUENCE [LARGE SCALE GENOMIC DNA]</scope>
    <source>
        <strain evidence="2">Ta-2019</strain>
    </source>
</reference>
<evidence type="ECO:0000313" key="2">
    <source>
        <dbReference type="EMBL" id="KAH9288912.1"/>
    </source>
</evidence>
<dbReference type="GO" id="GO:0015074">
    <property type="term" value="P:DNA integration"/>
    <property type="evidence" value="ECO:0007669"/>
    <property type="project" value="InterPro"/>
</dbReference>
<name>A0AA38F5G1_TAXCH</name>
<dbReference type="EMBL" id="JAHRHJ020003813">
    <property type="protein sequence ID" value="KAH9288912.1"/>
    <property type="molecule type" value="Genomic_DNA"/>
</dbReference>
<dbReference type="InterPro" id="IPR036397">
    <property type="entry name" value="RNaseH_sf"/>
</dbReference>
<dbReference type="SUPFAM" id="SSF53098">
    <property type="entry name" value="Ribonuclease H-like"/>
    <property type="match status" value="1"/>
</dbReference>
<dbReference type="Proteomes" id="UP000824469">
    <property type="component" value="Unassembled WGS sequence"/>
</dbReference>
<evidence type="ECO:0000313" key="3">
    <source>
        <dbReference type="Proteomes" id="UP000824469"/>
    </source>
</evidence>
<keyword evidence="3" id="KW-1185">Reference proteome</keyword>
<proteinExistence type="predicted"/>
<dbReference type="PANTHER" id="PTHR42648:SF28">
    <property type="entry name" value="TRANSPOSON-ENCODED PROTEIN WITH RIBONUCLEASE H-LIKE AND RETROVIRUS ZINC FINGER-LIKE DOMAINS"/>
    <property type="match status" value="1"/>
</dbReference>
<gene>
    <name evidence="2" type="ORF">KI387_033029</name>
</gene>
<dbReference type="InterPro" id="IPR012337">
    <property type="entry name" value="RNaseH-like_sf"/>
</dbReference>
<protein>
    <recommendedName>
        <fullName evidence="1">Integrase catalytic domain-containing protein</fullName>
    </recommendedName>
</protein>
<dbReference type="PROSITE" id="PS50994">
    <property type="entry name" value="INTEGRASE"/>
    <property type="match status" value="1"/>
</dbReference>